<reference evidence="2 3" key="1">
    <citation type="submission" date="2015-04" db="EMBL/GenBank/DDBJ databases">
        <authorList>
            <person name="Heijne W.H."/>
            <person name="Fedorova N.D."/>
            <person name="Nierman W.C."/>
            <person name="Vollebregt A.W."/>
            <person name="Zhao Z."/>
            <person name="Wu L."/>
            <person name="Kumar M."/>
            <person name="Stam H."/>
            <person name="van den Berg M.A."/>
            <person name="Pel H.J."/>
        </authorList>
    </citation>
    <scope>NUCLEOTIDE SEQUENCE [LARGE SCALE GENOMIC DNA]</scope>
    <source>
        <strain evidence="2 3">CBS 393.64</strain>
    </source>
</reference>
<feature type="compositionally biased region" description="Basic residues" evidence="1">
    <location>
        <begin position="64"/>
        <end position="77"/>
    </location>
</feature>
<feature type="compositionally biased region" description="Basic and acidic residues" evidence="1">
    <location>
        <begin position="36"/>
        <end position="46"/>
    </location>
</feature>
<evidence type="ECO:0000256" key="1">
    <source>
        <dbReference type="SAM" id="MobiDB-lite"/>
    </source>
</evidence>
<gene>
    <name evidence="2" type="ORF">T310_4491</name>
</gene>
<feature type="region of interest" description="Disordered" evidence="1">
    <location>
        <begin position="457"/>
        <end position="501"/>
    </location>
</feature>
<organism evidence="2 3">
    <name type="scientific">Rasamsonia emersonii (strain ATCC 16479 / CBS 393.64 / IMI 116815)</name>
    <dbReference type="NCBI Taxonomy" id="1408163"/>
    <lineage>
        <taxon>Eukaryota</taxon>
        <taxon>Fungi</taxon>
        <taxon>Dikarya</taxon>
        <taxon>Ascomycota</taxon>
        <taxon>Pezizomycotina</taxon>
        <taxon>Eurotiomycetes</taxon>
        <taxon>Eurotiomycetidae</taxon>
        <taxon>Eurotiales</taxon>
        <taxon>Trichocomaceae</taxon>
        <taxon>Rasamsonia</taxon>
    </lineage>
</organism>
<feature type="region of interest" description="Disordered" evidence="1">
    <location>
        <begin position="1"/>
        <end position="89"/>
    </location>
</feature>
<keyword evidence="3" id="KW-1185">Reference proteome</keyword>
<dbReference type="EMBL" id="LASV01000183">
    <property type="protein sequence ID" value="KKA21456.1"/>
    <property type="molecule type" value="Genomic_DNA"/>
</dbReference>
<dbReference type="Pfam" id="PF09692">
    <property type="entry name" value="Arb1"/>
    <property type="match status" value="1"/>
</dbReference>
<dbReference type="GO" id="GO:0031047">
    <property type="term" value="P:regulatory ncRNA-mediated gene silencing"/>
    <property type="evidence" value="ECO:0007669"/>
    <property type="project" value="InterPro"/>
</dbReference>
<accession>A0A0F4YUC2</accession>
<sequence length="501" mass="57402">MEPEKCISSATMDPSIQPPGDGTSKPALEDESLEQIDEKNSNHDEEAGPEQDATEKAPLDVSQPKKKKKKNRKPKSKRGQDKPTGFEEYYVDAPMTPDEHDYEREIYQRERPVIFRIQEALTRYQAKRRIETERMQVFSRYLIYGGVEVGPKMFGGLSAAELKQMDSENIATARSQTNIRYDRLDMKVDFDAVVRGFLEETIKLATVTIKNFLNYLLYHDVCPEYKDNINAARASCDIATKQLWDNQRFVAQGPGHFNQACSMLFGGYFFDPDADGSDWVNEKSQSPRMTSEIARKVIKFALAGAGSDEQATRFRDLSSKNELRAVCIEDIDGFEVTEAILPDNDLREFYRTQAPDLRPVGKLRAKPYRDPARPKIDLSPEESVEWEQKWNDLLHSTEFEFLVEEDLLRFCYPGMKVTTTVWRLNCGLDFFDEVFSAYCSIYTILANDLMIGWKKPRDKTVKDAEEEEKETTGEDKGKKKAEGGEMDGSKVEKEEEDDDDD</sequence>
<dbReference type="STRING" id="1408163.A0A0F4YUC2"/>
<evidence type="ECO:0000313" key="3">
    <source>
        <dbReference type="Proteomes" id="UP000053958"/>
    </source>
</evidence>
<comment type="caution">
    <text evidence="2">The sequence shown here is derived from an EMBL/GenBank/DDBJ whole genome shotgun (WGS) entry which is preliminary data.</text>
</comment>
<dbReference type="Proteomes" id="UP000053958">
    <property type="component" value="Unassembled WGS sequence"/>
</dbReference>
<dbReference type="RefSeq" id="XP_013328068.1">
    <property type="nucleotide sequence ID" value="XM_013472614.1"/>
</dbReference>
<dbReference type="AlphaFoldDB" id="A0A0F4YUC2"/>
<feature type="compositionally biased region" description="Basic and acidic residues" evidence="1">
    <location>
        <begin position="470"/>
        <end position="493"/>
    </location>
</feature>
<proteinExistence type="predicted"/>
<name>A0A0F4YUC2_RASE3</name>
<protein>
    <recommendedName>
        <fullName evidence="4">Argonaute complex, subunit Arb1</fullName>
    </recommendedName>
</protein>
<evidence type="ECO:0000313" key="2">
    <source>
        <dbReference type="EMBL" id="KKA21456.1"/>
    </source>
</evidence>
<dbReference type="InterPro" id="IPR018606">
    <property type="entry name" value="Arb1"/>
</dbReference>
<evidence type="ECO:0008006" key="4">
    <source>
        <dbReference type="Google" id="ProtNLM"/>
    </source>
</evidence>
<dbReference type="GeneID" id="25316839"/>
<dbReference type="GO" id="GO:0033167">
    <property type="term" value="C:ARC complex"/>
    <property type="evidence" value="ECO:0007669"/>
    <property type="project" value="InterPro"/>
</dbReference>
<dbReference type="OrthoDB" id="435402at2759"/>